<dbReference type="AlphaFoldDB" id="A0A432WS75"/>
<dbReference type="Pfam" id="PF14255">
    <property type="entry name" value="Zn_ribbon_21"/>
    <property type="match status" value="1"/>
</dbReference>
<accession>A0A432WS75</accession>
<gene>
    <name evidence="1" type="ORF">CWE11_02005</name>
</gene>
<dbReference type="Proteomes" id="UP000288405">
    <property type="component" value="Unassembled WGS sequence"/>
</dbReference>
<dbReference type="EMBL" id="PIPM01000001">
    <property type="protein sequence ID" value="RUO36609.1"/>
    <property type="molecule type" value="Genomic_DNA"/>
</dbReference>
<dbReference type="OrthoDB" id="9814566at2"/>
<name>A0A432WS75_9GAMM</name>
<dbReference type="RefSeq" id="WP_126775923.1">
    <property type="nucleotide sequence ID" value="NZ_PIPM01000001.1"/>
</dbReference>
<comment type="caution">
    <text evidence="1">The sequence shown here is derived from an EMBL/GenBank/DDBJ whole genome shotgun (WGS) entry which is preliminary data.</text>
</comment>
<proteinExistence type="predicted"/>
<reference evidence="1 2" key="1">
    <citation type="journal article" date="2011" name="Front. Microbiol.">
        <title>Genomic signatures of strain selection and enhancement in Bacillus atrophaeus var. globigii, a historical biowarfare simulant.</title>
        <authorList>
            <person name="Gibbons H.S."/>
            <person name="Broomall S.M."/>
            <person name="McNew L.A."/>
            <person name="Daligault H."/>
            <person name="Chapman C."/>
            <person name="Bruce D."/>
            <person name="Karavis M."/>
            <person name="Krepps M."/>
            <person name="McGregor P.A."/>
            <person name="Hong C."/>
            <person name="Park K.H."/>
            <person name="Akmal A."/>
            <person name="Feldman A."/>
            <person name="Lin J.S."/>
            <person name="Chang W.E."/>
            <person name="Higgs B.W."/>
            <person name="Demirev P."/>
            <person name="Lindquist J."/>
            <person name="Liem A."/>
            <person name="Fochler E."/>
            <person name="Read T.D."/>
            <person name="Tapia R."/>
            <person name="Johnson S."/>
            <person name="Bishop-Lilly K.A."/>
            <person name="Detter C."/>
            <person name="Han C."/>
            <person name="Sozhamannan S."/>
            <person name="Rosenzweig C.N."/>
            <person name="Skowronski E.W."/>
        </authorList>
    </citation>
    <scope>NUCLEOTIDE SEQUENCE [LARGE SCALE GENOMIC DNA]</scope>
    <source>
        <strain evidence="1 2">GYP-17</strain>
    </source>
</reference>
<sequence length="69" mass="8013">MDDAKLFDARVHCPHCGHTVHLDVDTSEDEQNYEDECPNCGDSIYVTMHREIGDDKIHLRVTADDEQYY</sequence>
<dbReference type="InterPro" id="IPR025990">
    <property type="entry name" value="zinc_ribbon_bacterial"/>
</dbReference>
<protein>
    <submittedName>
        <fullName evidence="1">CPXCG motif-containing cysteine-rich protein</fullName>
    </submittedName>
</protein>
<evidence type="ECO:0000313" key="2">
    <source>
        <dbReference type="Proteomes" id="UP000288405"/>
    </source>
</evidence>
<keyword evidence="2" id="KW-1185">Reference proteome</keyword>
<evidence type="ECO:0000313" key="1">
    <source>
        <dbReference type="EMBL" id="RUO36609.1"/>
    </source>
</evidence>
<organism evidence="1 2">
    <name type="scientific">Aliidiomarina sanyensis</name>
    <dbReference type="NCBI Taxonomy" id="1249555"/>
    <lineage>
        <taxon>Bacteria</taxon>
        <taxon>Pseudomonadati</taxon>
        <taxon>Pseudomonadota</taxon>
        <taxon>Gammaproteobacteria</taxon>
        <taxon>Alteromonadales</taxon>
        <taxon>Idiomarinaceae</taxon>
        <taxon>Aliidiomarina</taxon>
    </lineage>
</organism>